<organism evidence="2 3">
    <name type="scientific">Mycena maculata</name>
    <dbReference type="NCBI Taxonomy" id="230809"/>
    <lineage>
        <taxon>Eukaryota</taxon>
        <taxon>Fungi</taxon>
        <taxon>Dikarya</taxon>
        <taxon>Basidiomycota</taxon>
        <taxon>Agaricomycotina</taxon>
        <taxon>Agaricomycetes</taxon>
        <taxon>Agaricomycetidae</taxon>
        <taxon>Agaricales</taxon>
        <taxon>Marasmiineae</taxon>
        <taxon>Mycenaceae</taxon>
        <taxon>Mycena</taxon>
    </lineage>
</organism>
<name>A0AAD7NRJ3_9AGAR</name>
<reference evidence="2" key="1">
    <citation type="submission" date="2023-03" db="EMBL/GenBank/DDBJ databases">
        <title>Massive genome expansion in bonnet fungi (Mycena s.s.) driven by repeated elements and novel gene families across ecological guilds.</title>
        <authorList>
            <consortium name="Lawrence Berkeley National Laboratory"/>
            <person name="Harder C.B."/>
            <person name="Miyauchi S."/>
            <person name="Viragh M."/>
            <person name="Kuo A."/>
            <person name="Thoen E."/>
            <person name="Andreopoulos B."/>
            <person name="Lu D."/>
            <person name="Skrede I."/>
            <person name="Drula E."/>
            <person name="Henrissat B."/>
            <person name="Morin E."/>
            <person name="Kohler A."/>
            <person name="Barry K."/>
            <person name="LaButti K."/>
            <person name="Morin E."/>
            <person name="Salamov A."/>
            <person name="Lipzen A."/>
            <person name="Mereny Z."/>
            <person name="Hegedus B."/>
            <person name="Baldrian P."/>
            <person name="Stursova M."/>
            <person name="Weitz H."/>
            <person name="Taylor A."/>
            <person name="Grigoriev I.V."/>
            <person name="Nagy L.G."/>
            <person name="Martin F."/>
            <person name="Kauserud H."/>
        </authorList>
    </citation>
    <scope>NUCLEOTIDE SEQUENCE</scope>
    <source>
        <strain evidence="2">CBHHK188m</strain>
    </source>
</reference>
<dbReference type="Proteomes" id="UP001215280">
    <property type="component" value="Unassembled WGS sequence"/>
</dbReference>
<dbReference type="AlphaFoldDB" id="A0AAD7NRJ3"/>
<accession>A0AAD7NRJ3</accession>
<protein>
    <submittedName>
        <fullName evidence="2">Uncharacterized protein</fullName>
    </submittedName>
</protein>
<evidence type="ECO:0000313" key="2">
    <source>
        <dbReference type="EMBL" id="KAJ7772629.1"/>
    </source>
</evidence>
<comment type="caution">
    <text evidence="2">The sequence shown here is derived from an EMBL/GenBank/DDBJ whole genome shotgun (WGS) entry which is preliminary data.</text>
</comment>
<proteinExistence type="predicted"/>
<keyword evidence="3" id="KW-1185">Reference proteome</keyword>
<feature type="compositionally biased region" description="Basic and acidic residues" evidence="1">
    <location>
        <begin position="113"/>
        <end position="139"/>
    </location>
</feature>
<evidence type="ECO:0000256" key="1">
    <source>
        <dbReference type="SAM" id="MobiDB-lite"/>
    </source>
</evidence>
<dbReference type="EMBL" id="JARJLG010000019">
    <property type="protein sequence ID" value="KAJ7772629.1"/>
    <property type="molecule type" value="Genomic_DNA"/>
</dbReference>
<evidence type="ECO:0000313" key="3">
    <source>
        <dbReference type="Proteomes" id="UP001215280"/>
    </source>
</evidence>
<feature type="region of interest" description="Disordered" evidence="1">
    <location>
        <begin position="100"/>
        <end position="152"/>
    </location>
</feature>
<sequence length="176" mass="19605">MYGMTAKNNVLTPTPAASLTANSDLRCSTTPSGNQRGHGWVLMGEKANGKDNEEDRERVPLEILLLMRRTCNTDRGVETIRGALDLGRRARGPEALEGRRFQKTRGPGNGLEWYKEGSQHHRGSRDNKREDGKADKRETLSNPSLRKNPMILDGPEALVGAYRKYRKVDVRAGYAA</sequence>
<gene>
    <name evidence="2" type="ORF">DFH07DRAFT_767940</name>
</gene>